<dbReference type="AlphaFoldDB" id="A0A2C9D8F9"/>
<proteinExistence type="predicted"/>
<sequence length="86" mass="8698">MDRRTVALALAGSLASALTMIAVSAPAHAAGTEKCYGIALKGQNDCAAGSHDCAGMSKVDFDKASFKEVPKGTCKTIKGSLKPGKA</sequence>
<feature type="signal peptide" evidence="1">
    <location>
        <begin position="1"/>
        <end position="29"/>
    </location>
</feature>
<dbReference type="Pfam" id="PF10048">
    <property type="entry name" value="DUF2282"/>
    <property type="match status" value="1"/>
</dbReference>
<evidence type="ECO:0000256" key="1">
    <source>
        <dbReference type="SAM" id="SignalP"/>
    </source>
</evidence>
<gene>
    <name evidence="2" type="ORF">HDIA_3073</name>
</gene>
<dbReference type="InterPro" id="IPR018740">
    <property type="entry name" value="DUF2282_membr"/>
</dbReference>
<accession>A0A2C9D8F9</accession>
<dbReference type="Proteomes" id="UP000223606">
    <property type="component" value="Chromosome 1"/>
</dbReference>
<name>A0A2C9D8F9_9HYPH</name>
<reference evidence="3" key="1">
    <citation type="submission" date="2017-09" db="EMBL/GenBank/DDBJ databases">
        <title>Genome sequence of Nannocystis excedens DSM 71.</title>
        <authorList>
            <person name="Blom J."/>
        </authorList>
    </citation>
    <scope>NUCLEOTIDE SEQUENCE [LARGE SCALE GENOMIC DNA]</scope>
    <source>
        <strain evidence="3">type strain: E19</strain>
    </source>
</reference>
<dbReference type="EMBL" id="LT960614">
    <property type="protein sequence ID" value="SON56614.1"/>
    <property type="molecule type" value="Genomic_DNA"/>
</dbReference>
<evidence type="ECO:0000313" key="3">
    <source>
        <dbReference type="Proteomes" id="UP000223606"/>
    </source>
</evidence>
<feature type="chain" id="PRO_5012993921" evidence="1">
    <location>
        <begin position="30"/>
        <end position="86"/>
    </location>
</feature>
<organism evidence="2 3">
    <name type="scientific">Hartmannibacter diazotrophicus</name>
    <dbReference type="NCBI Taxonomy" id="1482074"/>
    <lineage>
        <taxon>Bacteria</taxon>
        <taxon>Pseudomonadati</taxon>
        <taxon>Pseudomonadota</taxon>
        <taxon>Alphaproteobacteria</taxon>
        <taxon>Hyphomicrobiales</taxon>
        <taxon>Pleomorphomonadaceae</taxon>
        <taxon>Hartmannibacter</taxon>
    </lineage>
</organism>
<dbReference type="OrthoDB" id="9808309at2"/>
<protein>
    <submittedName>
        <fullName evidence="2">Putative integral membrane protein</fullName>
    </submittedName>
</protein>
<evidence type="ECO:0000313" key="2">
    <source>
        <dbReference type="EMBL" id="SON56614.1"/>
    </source>
</evidence>
<dbReference type="KEGG" id="hdi:HDIA_3073"/>
<dbReference type="RefSeq" id="WP_099556970.1">
    <property type="nucleotide sequence ID" value="NZ_LT960614.1"/>
</dbReference>
<keyword evidence="1" id="KW-0732">Signal</keyword>
<keyword evidence="3" id="KW-1185">Reference proteome</keyword>